<feature type="non-terminal residue" evidence="2">
    <location>
        <position position="1"/>
    </location>
</feature>
<dbReference type="Proteomes" id="UP000789831">
    <property type="component" value="Unassembled WGS sequence"/>
</dbReference>
<dbReference type="Pfam" id="PF00004">
    <property type="entry name" value="AAA"/>
    <property type="match status" value="1"/>
</dbReference>
<keyword evidence="3" id="KW-1185">Reference proteome</keyword>
<dbReference type="OrthoDB" id="39734at2759"/>
<dbReference type="GO" id="GO:0005524">
    <property type="term" value="F:ATP binding"/>
    <property type="evidence" value="ECO:0007669"/>
    <property type="project" value="InterPro"/>
</dbReference>
<dbReference type="GO" id="GO:0016887">
    <property type="term" value="F:ATP hydrolysis activity"/>
    <property type="evidence" value="ECO:0007669"/>
    <property type="project" value="InterPro"/>
</dbReference>
<evidence type="ECO:0000313" key="3">
    <source>
        <dbReference type="Proteomes" id="UP000789831"/>
    </source>
</evidence>
<gene>
    <name evidence="2" type="ORF">AGERDE_LOCUS11852</name>
</gene>
<proteinExistence type="predicted"/>
<dbReference type="InterPro" id="IPR027417">
    <property type="entry name" value="P-loop_NTPase"/>
</dbReference>
<dbReference type="SUPFAM" id="SSF52540">
    <property type="entry name" value="P-loop containing nucleoside triphosphate hydrolases"/>
    <property type="match status" value="1"/>
</dbReference>
<dbReference type="InterPro" id="IPR003959">
    <property type="entry name" value="ATPase_AAA_core"/>
</dbReference>
<evidence type="ECO:0000259" key="1">
    <source>
        <dbReference type="Pfam" id="PF00004"/>
    </source>
</evidence>
<dbReference type="EMBL" id="CAJVPL010005981">
    <property type="protein sequence ID" value="CAG8661807.1"/>
    <property type="molecule type" value="Genomic_DNA"/>
</dbReference>
<feature type="domain" description="ATPase AAA-type core" evidence="1">
    <location>
        <begin position="4"/>
        <end position="84"/>
    </location>
</feature>
<sequence>PEPILLFGPPGTEKTLLDQTMAKESGSFFLNLNGEDIKTTEADFMGDKGGTMSTDKVKQIFAIVIQEAGPDKGVIALIDEIDRMG</sequence>
<name>A0A9N9E1Y4_9GLOM</name>
<accession>A0A9N9E1Y4</accession>
<organism evidence="2 3">
    <name type="scientific">Ambispora gerdemannii</name>
    <dbReference type="NCBI Taxonomy" id="144530"/>
    <lineage>
        <taxon>Eukaryota</taxon>
        <taxon>Fungi</taxon>
        <taxon>Fungi incertae sedis</taxon>
        <taxon>Mucoromycota</taxon>
        <taxon>Glomeromycotina</taxon>
        <taxon>Glomeromycetes</taxon>
        <taxon>Archaeosporales</taxon>
        <taxon>Ambisporaceae</taxon>
        <taxon>Ambispora</taxon>
    </lineage>
</organism>
<dbReference type="Gene3D" id="3.40.50.300">
    <property type="entry name" value="P-loop containing nucleotide triphosphate hydrolases"/>
    <property type="match status" value="1"/>
</dbReference>
<reference evidence="2" key="1">
    <citation type="submission" date="2021-06" db="EMBL/GenBank/DDBJ databases">
        <authorList>
            <person name="Kallberg Y."/>
            <person name="Tangrot J."/>
            <person name="Rosling A."/>
        </authorList>
    </citation>
    <scope>NUCLEOTIDE SEQUENCE</scope>
    <source>
        <strain evidence="2">MT106</strain>
    </source>
</reference>
<protein>
    <submittedName>
        <fullName evidence="2">11312_t:CDS:1</fullName>
    </submittedName>
</protein>
<dbReference type="AlphaFoldDB" id="A0A9N9E1Y4"/>
<comment type="caution">
    <text evidence="2">The sequence shown here is derived from an EMBL/GenBank/DDBJ whole genome shotgun (WGS) entry which is preliminary data.</text>
</comment>
<evidence type="ECO:0000313" key="2">
    <source>
        <dbReference type="EMBL" id="CAG8661807.1"/>
    </source>
</evidence>